<evidence type="ECO:0000259" key="3">
    <source>
        <dbReference type="Pfam" id="PF17678"/>
    </source>
</evidence>
<dbReference type="GO" id="GO:0000224">
    <property type="term" value="F:peptide-N4-(N-acetyl-beta-glucosaminyl)asparagine amidase activity"/>
    <property type="evidence" value="ECO:0007669"/>
    <property type="project" value="TreeGrafter"/>
</dbReference>
<protein>
    <submittedName>
        <fullName evidence="4">Alpha-1,2-mannosidase, putative</fullName>
    </submittedName>
</protein>
<dbReference type="NCBIfam" id="TIGR01180">
    <property type="entry name" value="aman2_put"/>
    <property type="match status" value="1"/>
</dbReference>
<keyword evidence="1" id="KW-0732">Signal</keyword>
<gene>
    <name evidence="4" type="ORF">SAMN05421771_3937</name>
</gene>
<dbReference type="GO" id="GO:0030246">
    <property type="term" value="F:carbohydrate binding"/>
    <property type="evidence" value="ECO:0007669"/>
    <property type="project" value="InterPro"/>
</dbReference>
<dbReference type="Proteomes" id="UP000199024">
    <property type="component" value="Unassembled WGS sequence"/>
</dbReference>
<dbReference type="FunFam" id="3.30.2080.10:FF:000001">
    <property type="entry name" value="Alpha-1,2-mannosidase subfamily"/>
    <property type="match status" value="1"/>
</dbReference>
<dbReference type="Pfam" id="PF17678">
    <property type="entry name" value="Glyco_hydro_92N"/>
    <property type="match status" value="1"/>
</dbReference>
<dbReference type="Gene3D" id="1.20.1610.10">
    <property type="entry name" value="alpha-1,2-mannosidases domains"/>
    <property type="match status" value="1"/>
</dbReference>
<organism evidence="4 5">
    <name type="scientific">Granulicella pectinivorans</name>
    <dbReference type="NCBI Taxonomy" id="474950"/>
    <lineage>
        <taxon>Bacteria</taxon>
        <taxon>Pseudomonadati</taxon>
        <taxon>Acidobacteriota</taxon>
        <taxon>Terriglobia</taxon>
        <taxon>Terriglobales</taxon>
        <taxon>Acidobacteriaceae</taxon>
        <taxon>Granulicella</taxon>
    </lineage>
</organism>
<feature type="signal peptide" evidence="1">
    <location>
        <begin position="1"/>
        <end position="18"/>
    </location>
</feature>
<reference evidence="4 5" key="1">
    <citation type="submission" date="2016-10" db="EMBL/GenBank/DDBJ databases">
        <authorList>
            <person name="de Groot N.N."/>
        </authorList>
    </citation>
    <scope>NUCLEOTIDE SEQUENCE [LARGE SCALE GENOMIC DNA]</scope>
    <source>
        <strain evidence="4 5">DSM 21001</strain>
    </source>
</reference>
<evidence type="ECO:0000256" key="1">
    <source>
        <dbReference type="SAM" id="SignalP"/>
    </source>
</evidence>
<dbReference type="GO" id="GO:0005975">
    <property type="term" value="P:carbohydrate metabolic process"/>
    <property type="evidence" value="ECO:0007669"/>
    <property type="project" value="InterPro"/>
</dbReference>
<evidence type="ECO:0000313" key="5">
    <source>
        <dbReference type="Proteomes" id="UP000199024"/>
    </source>
</evidence>
<dbReference type="PANTHER" id="PTHR12143">
    <property type="entry name" value="PEPTIDE N-GLYCANASE PNGASE -RELATED"/>
    <property type="match status" value="1"/>
</dbReference>
<dbReference type="Gene3D" id="3.30.2080.10">
    <property type="entry name" value="GH92 mannosidase domain"/>
    <property type="match status" value="1"/>
</dbReference>
<dbReference type="STRING" id="474950.SAMN05421771_3937"/>
<dbReference type="RefSeq" id="WP_089842948.1">
    <property type="nucleotide sequence ID" value="NZ_FOZL01000002.1"/>
</dbReference>
<evidence type="ECO:0000313" key="4">
    <source>
        <dbReference type="EMBL" id="SFS20896.1"/>
    </source>
</evidence>
<feature type="chain" id="PRO_5011694044" evidence="1">
    <location>
        <begin position="19"/>
        <end position="753"/>
    </location>
</feature>
<dbReference type="OrthoDB" id="9804511at2"/>
<feature type="domain" description="Glycosyl hydrolase family 92" evidence="2">
    <location>
        <begin position="243"/>
        <end position="734"/>
    </location>
</feature>
<dbReference type="InterPro" id="IPR050883">
    <property type="entry name" value="PNGase"/>
</dbReference>
<dbReference type="GO" id="GO:0005829">
    <property type="term" value="C:cytosol"/>
    <property type="evidence" value="ECO:0007669"/>
    <property type="project" value="TreeGrafter"/>
</dbReference>
<dbReference type="InterPro" id="IPR014718">
    <property type="entry name" value="GH-type_carb-bd"/>
</dbReference>
<keyword evidence="5" id="KW-1185">Reference proteome</keyword>
<dbReference type="Gene3D" id="1.20.1050.60">
    <property type="entry name" value="alpha-1,2-mannosidase"/>
    <property type="match status" value="1"/>
</dbReference>
<dbReference type="PANTHER" id="PTHR12143:SF43">
    <property type="entry name" value="PUTATIVE-RELATED"/>
    <property type="match status" value="1"/>
</dbReference>
<dbReference type="InterPro" id="IPR008928">
    <property type="entry name" value="6-hairpin_glycosidase_sf"/>
</dbReference>
<dbReference type="Pfam" id="PF07971">
    <property type="entry name" value="Glyco_hydro_92"/>
    <property type="match status" value="1"/>
</dbReference>
<feature type="domain" description="Glycosyl hydrolase family 92 N-terminal" evidence="3">
    <location>
        <begin position="29"/>
        <end position="237"/>
    </location>
</feature>
<dbReference type="InterPro" id="IPR041371">
    <property type="entry name" value="GH92_N"/>
</dbReference>
<evidence type="ECO:0000259" key="2">
    <source>
        <dbReference type="Pfam" id="PF07971"/>
    </source>
</evidence>
<dbReference type="GO" id="GO:0006516">
    <property type="term" value="P:glycoprotein catabolic process"/>
    <property type="evidence" value="ECO:0007669"/>
    <property type="project" value="TreeGrafter"/>
</dbReference>
<proteinExistence type="predicted"/>
<dbReference type="Gene3D" id="2.70.98.10">
    <property type="match status" value="1"/>
</dbReference>
<dbReference type="EMBL" id="FOZL01000002">
    <property type="protein sequence ID" value="SFS20896.1"/>
    <property type="molecule type" value="Genomic_DNA"/>
</dbReference>
<accession>A0A1I6MYX8</accession>
<sequence length="753" mass="82325">MKVAQFSVWMALAASAGAAVHTAKTPVDYVSPNIGGIGQLLTATSPLVQLPHGMVRLAPVTTPEIKDRYLADKIYGFPAGAGTIMVTTGMPSTIPAENASEFDHDFETATPYFYKVELATSGAAAAYTATAEAAIYRFTIPEADQGHIVLMQGEDAFLKTVGTRAVAGGMRIHGSTGPLSEVSSMARQYIYAEFSQPLASVSTWVGGARGTATEVHGSRIGLAARVSGLVEVRIGVSYISEEQAHRNLDRETKGKSFEALKSANRSAWEKALGQVKVDGGTESQKTIFYTALWRSLGRMTNITEDGKYYSGFDHEVHDAEGHDFYNEDGLWDTFRSMHPLQLLLDGHRQEDMVRSYLRMYQQGGWLPSFPSIAGEQAVMIGHHADQLILDTYAKGFRDFDLSLAYEAMKKNATEATMLPWKRGGLTSLDKVYLEKGFFPSLALGEAETVPEVTHEKRQPVSVTLEVAYDDWTVSEVAKALGKSEDAALFARRAHNYVNLFNAETGFMAPKSADGKWVEKFDPKNGGGQGGREYTTEVDSWLYTFSVQHDPEGLIRLMGGRDAFNKRLDQLFVEQYDTSKFHFLGQFPDATGLVGLYAQGNEPSLHIPYMYDFSGQPWKAQKRLRQLMDVWYTDGPLGISGDDDGGELSSWYVLSAMGFYPECPGSPVYEIGSPIFTRSAITLGNGKVFAVVAEGASAQNKYIQSAILNGAPWSKPWFSHADIAQGGTLKLVMGPKPNVNWGSLPADAPPSMTH</sequence>
<dbReference type="AlphaFoldDB" id="A0A1I6MYX8"/>
<dbReference type="SUPFAM" id="SSF48208">
    <property type="entry name" value="Six-hairpin glycosidases"/>
    <property type="match status" value="1"/>
</dbReference>
<name>A0A1I6MYX8_9BACT</name>
<dbReference type="InterPro" id="IPR005887">
    <property type="entry name" value="GH92_a_mannosidase_put"/>
</dbReference>
<dbReference type="InterPro" id="IPR012939">
    <property type="entry name" value="Glyco_hydro_92"/>
</dbReference>